<name>A0A9D4LPJ2_DREPO</name>
<comment type="caution">
    <text evidence="2">The sequence shown here is derived from an EMBL/GenBank/DDBJ whole genome shotgun (WGS) entry which is preliminary data.</text>
</comment>
<evidence type="ECO:0000313" key="3">
    <source>
        <dbReference type="Proteomes" id="UP000828390"/>
    </source>
</evidence>
<dbReference type="AlphaFoldDB" id="A0A9D4LPJ2"/>
<gene>
    <name evidence="2" type="ORF">DPMN_023371</name>
</gene>
<sequence length="165" mass="17707">MRVYCVFHSVQQNAIKHLSWDGKQCDSSIVEAGDEVAFLGKLDEVTLFHSVGISSSSHILLKSGCSNSTVVPTLALSAFVGMLSGPADLPFFNGLMSLLISSFVGVQHLIGRSLVAGKISGGFAGAGLLSSSWKCSIQLYLPFIICYYSSMFVPYWPLRLGKCSC</sequence>
<reference evidence="2" key="2">
    <citation type="submission" date="2020-11" db="EMBL/GenBank/DDBJ databases">
        <authorList>
            <person name="McCartney M.A."/>
            <person name="Auch B."/>
            <person name="Kono T."/>
            <person name="Mallez S."/>
            <person name="Becker A."/>
            <person name="Gohl D.M."/>
            <person name="Silverstein K.A.T."/>
            <person name="Koren S."/>
            <person name="Bechman K.B."/>
            <person name="Herman A."/>
            <person name="Abrahante J.E."/>
            <person name="Garbe J."/>
        </authorList>
    </citation>
    <scope>NUCLEOTIDE SEQUENCE</scope>
    <source>
        <strain evidence="2">Duluth1</strain>
        <tissue evidence="2">Whole animal</tissue>
    </source>
</reference>
<keyword evidence="1" id="KW-0472">Membrane</keyword>
<evidence type="ECO:0000256" key="1">
    <source>
        <dbReference type="SAM" id="Phobius"/>
    </source>
</evidence>
<feature type="transmembrane region" description="Helical" evidence="1">
    <location>
        <begin position="139"/>
        <end position="158"/>
    </location>
</feature>
<protein>
    <submittedName>
        <fullName evidence="2">Uncharacterized protein</fullName>
    </submittedName>
</protein>
<proteinExistence type="predicted"/>
<evidence type="ECO:0000313" key="2">
    <source>
        <dbReference type="EMBL" id="KAH3860471.1"/>
    </source>
</evidence>
<dbReference type="Proteomes" id="UP000828390">
    <property type="component" value="Unassembled WGS sequence"/>
</dbReference>
<keyword evidence="1" id="KW-0812">Transmembrane</keyword>
<reference evidence="2" key="1">
    <citation type="journal article" date="2019" name="bioRxiv">
        <title>The Genome of the Zebra Mussel, Dreissena polymorpha: A Resource for Invasive Species Research.</title>
        <authorList>
            <person name="McCartney M.A."/>
            <person name="Auch B."/>
            <person name="Kono T."/>
            <person name="Mallez S."/>
            <person name="Zhang Y."/>
            <person name="Obille A."/>
            <person name="Becker A."/>
            <person name="Abrahante J.E."/>
            <person name="Garbe J."/>
            <person name="Badalamenti J.P."/>
            <person name="Herman A."/>
            <person name="Mangelson H."/>
            <person name="Liachko I."/>
            <person name="Sullivan S."/>
            <person name="Sone E.D."/>
            <person name="Koren S."/>
            <person name="Silverstein K.A.T."/>
            <person name="Beckman K.B."/>
            <person name="Gohl D.M."/>
        </authorList>
    </citation>
    <scope>NUCLEOTIDE SEQUENCE</scope>
    <source>
        <strain evidence="2">Duluth1</strain>
        <tissue evidence="2">Whole animal</tissue>
    </source>
</reference>
<accession>A0A9D4LPJ2</accession>
<keyword evidence="1" id="KW-1133">Transmembrane helix</keyword>
<keyword evidence="3" id="KW-1185">Reference proteome</keyword>
<feature type="transmembrane region" description="Helical" evidence="1">
    <location>
        <begin position="91"/>
        <end position="110"/>
    </location>
</feature>
<dbReference type="EMBL" id="JAIWYP010000002">
    <property type="protein sequence ID" value="KAH3860471.1"/>
    <property type="molecule type" value="Genomic_DNA"/>
</dbReference>
<organism evidence="2 3">
    <name type="scientific">Dreissena polymorpha</name>
    <name type="common">Zebra mussel</name>
    <name type="synonym">Mytilus polymorpha</name>
    <dbReference type="NCBI Taxonomy" id="45954"/>
    <lineage>
        <taxon>Eukaryota</taxon>
        <taxon>Metazoa</taxon>
        <taxon>Spiralia</taxon>
        <taxon>Lophotrochozoa</taxon>
        <taxon>Mollusca</taxon>
        <taxon>Bivalvia</taxon>
        <taxon>Autobranchia</taxon>
        <taxon>Heteroconchia</taxon>
        <taxon>Euheterodonta</taxon>
        <taxon>Imparidentia</taxon>
        <taxon>Neoheterodontei</taxon>
        <taxon>Myida</taxon>
        <taxon>Dreissenoidea</taxon>
        <taxon>Dreissenidae</taxon>
        <taxon>Dreissena</taxon>
    </lineage>
</organism>